<keyword evidence="2" id="KW-0378">Hydrolase</keyword>
<dbReference type="PANTHER" id="PTHR12905:SF18">
    <property type="entry name" value="ESTER HYDROLASE, PUTATIVE (AFU_ORTHOLOGUE AFUA_4G03130)-RELATED"/>
    <property type="match status" value="1"/>
</dbReference>
<reference evidence="2 3" key="1">
    <citation type="submission" date="2023-01" db="EMBL/GenBank/DDBJ databases">
        <title>Analysis of 21 Apiospora genomes using comparative genomics revels a genus with tremendous synthesis potential of carbohydrate active enzymes and secondary metabolites.</title>
        <authorList>
            <person name="Sorensen T."/>
        </authorList>
    </citation>
    <scope>NUCLEOTIDE SEQUENCE [LARGE SCALE GENOMIC DNA]</scope>
    <source>
        <strain evidence="2 3">CBS 24483</strain>
    </source>
</reference>
<dbReference type="Gene3D" id="3.60.21.10">
    <property type="match status" value="1"/>
</dbReference>
<dbReference type="InterPro" id="IPR029052">
    <property type="entry name" value="Metallo-depent_PP-like"/>
</dbReference>
<dbReference type="EMBL" id="JAQQWE010000004">
    <property type="protein sequence ID" value="KAK7956757.1"/>
    <property type="molecule type" value="Genomic_DNA"/>
</dbReference>
<dbReference type="GO" id="GO:0016787">
    <property type="term" value="F:hydrolase activity"/>
    <property type="evidence" value="ECO:0007669"/>
    <property type="project" value="UniProtKB-KW"/>
</dbReference>
<protein>
    <submittedName>
        <fullName evidence="2">Phosphoric ester hydrolase</fullName>
    </submittedName>
</protein>
<dbReference type="Pfam" id="PF00149">
    <property type="entry name" value="Metallophos"/>
    <property type="match status" value="1"/>
</dbReference>
<evidence type="ECO:0000259" key="1">
    <source>
        <dbReference type="Pfam" id="PF00149"/>
    </source>
</evidence>
<gene>
    <name evidence="2" type="ORF">PG986_005979</name>
</gene>
<evidence type="ECO:0000313" key="2">
    <source>
        <dbReference type="EMBL" id="KAK7956757.1"/>
    </source>
</evidence>
<name>A0ABR1QJX8_9PEZI</name>
<dbReference type="RefSeq" id="XP_066702063.1">
    <property type="nucleotide sequence ID" value="XM_066842201.1"/>
</dbReference>
<dbReference type="SUPFAM" id="SSF56300">
    <property type="entry name" value="Metallo-dependent phosphatases"/>
    <property type="match status" value="1"/>
</dbReference>
<comment type="caution">
    <text evidence="2">The sequence shown here is derived from an EMBL/GenBank/DDBJ whole genome shotgun (WGS) entry which is preliminary data.</text>
</comment>
<proteinExistence type="predicted"/>
<dbReference type="InterPro" id="IPR004843">
    <property type="entry name" value="Calcineurin-like_PHP"/>
</dbReference>
<keyword evidence="3" id="KW-1185">Reference proteome</keyword>
<dbReference type="CDD" id="cd07379">
    <property type="entry name" value="MPP_239FB"/>
    <property type="match status" value="1"/>
</dbReference>
<evidence type="ECO:0000313" key="3">
    <source>
        <dbReference type="Proteomes" id="UP001391051"/>
    </source>
</evidence>
<dbReference type="InterPro" id="IPR051693">
    <property type="entry name" value="UPF0046_metallophosphoest"/>
</dbReference>
<sequence length="334" mass="37567">MELARRLHAGLLYLGFRRSSHWDKPTLLDEFLESPLKALVVRLYWILLLLRGSSLKPPPNRPPIRVVCLSDTHGDIVPNVPPGDLLIHAGDLTRGGTSLEIQTQINWLNSLPHTHKVVIAGNHDRYFDIKTRRDVDVNTNARVDLKNIRYLERQSVTLAFKGQRRLNIFGAPDIIGPSDSSSTNAFQYDAAHHPWLGAVPKETDILVTHGPPRHHLDLDIGCSGLLVDNWRAKPKLHIFGHIHCARGKQAVWWDSCQLAYENFLSKKMRGPIWDMFPNAQWLDVVNIIVFGISSIVWKWVMLGGHAEGGMLINAACQEGNKGKLSTKTPITVEL</sequence>
<feature type="domain" description="Calcineurin-like phosphoesterase" evidence="1">
    <location>
        <begin position="65"/>
        <end position="244"/>
    </location>
</feature>
<organism evidence="2 3">
    <name type="scientific">Apiospora aurea</name>
    <dbReference type="NCBI Taxonomy" id="335848"/>
    <lineage>
        <taxon>Eukaryota</taxon>
        <taxon>Fungi</taxon>
        <taxon>Dikarya</taxon>
        <taxon>Ascomycota</taxon>
        <taxon>Pezizomycotina</taxon>
        <taxon>Sordariomycetes</taxon>
        <taxon>Xylariomycetidae</taxon>
        <taxon>Amphisphaeriales</taxon>
        <taxon>Apiosporaceae</taxon>
        <taxon>Apiospora</taxon>
    </lineage>
</organism>
<dbReference type="PANTHER" id="PTHR12905">
    <property type="entry name" value="METALLOPHOSPHOESTERASE"/>
    <property type="match status" value="1"/>
</dbReference>
<accession>A0ABR1QJX8</accession>
<dbReference type="Proteomes" id="UP001391051">
    <property type="component" value="Unassembled WGS sequence"/>
</dbReference>
<dbReference type="GeneID" id="92075263"/>